<dbReference type="GO" id="GO:0016301">
    <property type="term" value="F:kinase activity"/>
    <property type="evidence" value="ECO:0007669"/>
    <property type="project" value="UniProtKB-KW"/>
</dbReference>
<keyword evidence="5" id="KW-0808">Transferase</keyword>
<dbReference type="PANTHER" id="PTHR45436">
    <property type="entry name" value="SENSOR HISTIDINE KINASE YKOH"/>
    <property type="match status" value="1"/>
</dbReference>
<evidence type="ECO:0000256" key="1">
    <source>
        <dbReference type="ARBA" id="ARBA00000085"/>
    </source>
</evidence>
<keyword evidence="10 11" id="KW-0472">Membrane</keyword>
<organism evidence="14 15">
    <name type="scientific">Gulosibacter molinativorax</name>
    <dbReference type="NCBI Taxonomy" id="256821"/>
    <lineage>
        <taxon>Bacteria</taxon>
        <taxon>Bacillati</taxon>
        <taxon>Actinomycetota</taxon>
        <taxon>Actinomycetes</taxon>
        <taxon>Micrococcales</taxon>
        <taxon>Microbacteriaceae</taxon>
        <taxon>Gulosibacter</taxon>
    </lineage>
</organism>
<protein>
    <recommendedName>
        <fullName evidence="3">histidine kinase</fullName>
        <ecNumber evidence="3">2.7.13.3</ecNumber>
    </recommendedName>
</protein>
<dbReference type="Pfam" id="PF00512">
    <property type="entry name" value="HisKA"/>
    <property type="match status" value="1"/>
</dbReference>
<comment type="catalytic activity">
    <reaction evidence="1">
        <text>ATP + protein L-histidine = ADP + protein N-phospho-L-histidine.</text>
        <dbReference type="EC" id="2.7.13.3"/>
    </reaction>
</comment>
<dbReference type="EC" id="2.7.13.3" evidence="3"/>
<feature type="domain" description="Histidine kinase" evidence="12">
    <location>
        <begin position="215"/>
        <end position="420"/>
    </location>
</feature>
<evidence type="ECO:0000313" key="14">
    <source>
        <dbReference type="EMBL" id="MDJ1370595.1"/>
    </source>
</evidence>
<feature type="transmembrane region" description="Helical" evidence="11">
    <location>
        <begin position="123"/>
        <end position="146"/>
    </location>
</feature>
<evidence type="ECO:0000256" key="8">
    <source>
        <dbReference type="ARBA" id="ARBA00022989"/>
    </source>
</evidence>
<keyword evidence="4" id="KW-0597">Phosphoprotein</keyword>
<dbReference type="InterPro" id="IPR003660">
    <property type="entry name" value="HAMP_dom"/>
</dbReference>
<feature type="domain" description="HAMP" evidence="13">
    <location>
        <begin position="148"/>
        <end position="200"/>
    </location>
</feature>
<accession>A0ABT7C5X9</accession>
<dbReference type="Gene3D" id="3.30.565.10">
    <property type="entry name" value="Histidine kinase-like ATPase, C-terminal domain"/>
    <property type="match status" value="1"/>
</dbReference>
<dbReference type="InterPro" id="IPR005467">
    <property type="entry name" value="His_kinase_dom"/>
</dbReference>
<evidence type="ECO:0000256" key="7">
    <source>
        <dbReference type="ARBA" id="ARBA00022777"/>
    </source>
</evidence>
<keyword evidence="6 11" id="KW-0812">Transmembrane</keyword>
<dbReference type="EMBL" id="PXVD01000005">
    <property type="protein sequence ID" value="MDJ1370595.1"/>
    <property type="molecule type" value="Genomic_DNA"/>
</dbReference>
<dbReference type="SUPFAM" id="SSF55874">
    <property type="entry name" value="ATPase domain of HSP90 chaperone/DNA topoisomerase II/histidine kinase"/>
    <property type="match status" value="1"/>
</dbReference>
<reference evidence="14" key="1">
    <citation type="submission" date="2018-03" db="EMBL/GenBank/DDBJ databases">
        <authorList>
            <person name="Nunes O.C."/>
            <person name="Lopes A.R."/>
            <person name="Froufe H."/>
            <person name="Munoz-Merida A."/>
            <person name="Barroso C."/>
            <person name="Egas C."/>
        </authorList>
    </citation>
    <scope>NUCLEOTIDE SEQUENCE</scope>
    <source>
        <strain evidence="14">ON4</strain>
    </source>
</reference>
<gene>
    <name evidence="14" type="ORF">C7K25_04310</name>
</gene>
<dbReference type="Proteomes" id="UP001170379">
    <property type="component" value="Unassembled WGS sequence"/>
</dbReference>
<dbReference type="Pfam" id="PF02518">
    <property type="entry name" value="HATPase_c"/>
    <property type="match status" value="1"/>
</dbReference>
<dbReference type="SMART" id="SM00388">
    <property type="entry name" value="HisKA"/>
    <property type="match status" value="1"/>
</dbReference>
<dbReference type="SMART" id="SM00304">
    <property type="entry name" value="HAMP"/>
    <property type="match status" value="1"/>
</dbReference>
<keyword evidence="15" id="KW-1185">Reference proteome</keyword>
<dbReference type="PRINTS" id="PR00344">
    <property type="entry name" value="BCTRLSENSOR"/>
</dbReference>
<evidence type="ECO:0000256" key="11">
    <source>
        <dbReference type="SAM" id="Phobius"/>
    </source>
</evidence>
<dbReference type="InterPro" id="IPR003661">
    <property type="entry name" value="HisK_dim/P_dom"/>
</dbReference>
<dbReference type="Gene3D" id="6.10.340.10">
    <property type="match status" value="1"/>
</dbReference>
<dbReference type="InterPro" id="IPR004358">
    <property type="entry name" value="Sig_transdc_His_kin-like_C"/>
</dbReference>
<evidence type="ECO:0000256" key="10">
    <source>
        <dbReference type="ARBA" id="ARBA00023136"/>
    </source>
</evidence>
<evidence type="ECO:0000256" key="5">
    <source>
        <dbReference type="ARBA" id="ARBA00022679"/>
    </source>
</evidence>
<dbReference type="PROSITE" id="PS50109">
    <property type="entry name" value="HIS_KIN"/>
    <property type="match status" value="1"/>
</dbReference>
<evidence type="ECO:0000256" key="9">
    <source>
        <dbReference type="ARBA" id="ARBA00023012"/>
    </source>
</evidence>
<keyword evidence="7 14" id="KW-0418">Kinase</keyword>
<dbReference type="SMART" id="SM00387">
    <property type="entry name" value="HATPase_c"/>
    <property type="match status" value="1"/>
</dbReference>
<dbReference type="CDD" id="cd00082">
    <property type="entry name" value="HisKA"/>
    <property type="match status" value="1"/>
</dbReference>
<dbReference type="CDD" id="cd00075">
    <property type="entry name" value="HATPase"/>
    <property type="match status" value="1"/>
</dbReference>
<proteinExistence type="predicted"/>
<dbReference type="InterPro" id="IPR036890">
    <property type="entry name" value="HATPase_C_sf"/>
</dbReference>
<dbReference type="Gene3D" id="1.10.287.130">
    <property type="match status" value="1"/>
</dbReference>
<dbReference type="InterPro" id="IPR050428">
    <property type="entry name" value="TCS_sensor_his_kinase"/>
</dbReference>
<dbReference type="InterPro" id="IPR036097">
    <property type="entry name" value="HisK_dim/P_sf"/>
</dbReference>
<evidence type="ECO:0000256" key="6">
    <source>
        <dbReference type="ARBA" id="ARBA00022692"/>
    </source>
</evidence>
<comment type="subcellular location">
    <subcellularLocation>
        <location evidence="2">Cell membrane</location>
    </subcellularLocation>
</comment>
<dbReference type="SUPFAM" id="SSF158472">
    <property type="entry name" value="HAMP domain-like"/>
    <property type="match status" value="1"/>
</dbReference>
<evidence type="ECO:0000313" key="15">
    <source>
        <dbReference type="Proteomes" id="UP001170379"/>
    </source>
</evidence>
<evidence type="ECO:0000259" key="12">
    <source>
        <dbReference type="PROSITE" id="PS50109"/>
    </source>
</evidence>
<evidence type="ECO:0000256" key="2">
    <source>
        <dbReference type="ARBA" id="ARBA00004236"/>
    </source>
</evidence>
<dbReference type="PANTHER" id="PTHR45436:SF5">
    <property type="entry name" value="SENSOR HISTIDINE KINASE TRCS"/>
    <property type="match status" value="1"/>
</dbReference>
<keyword evidence="8 11" id="KW-1133">Transmembrane helix</keyword>
<dbReference type="CDD" id="cd06225">
    <property type="entry name" value="HAMP"/>
    <property type="match status" value="1"/>
</dbReference>
<reference evidence="14" key="2">
    <citation type="journal article" date="2022" name="Sci. Rep.">
        <title>In silico prediction of the enzymes involved in the degradation of the herbicide molinate by Gulosibacter molinativorax ON4T.</title>
        <authorList>
            <person name="Lopes A.R."/>
            <person name="Bunin E."/>
            <person name="Viana A.T."/>
            <person name="Froufe H."/>
            <person name="Munoz-Merida A."/>
            <person name="Pinho D."/>
            <person name="Figueiredo J."/>
            <person name="Barroso C."/>
            <person name="Vaz-Moreira I."/>
            <person name="Bellanger X."/>
            <person name="Egas C."/>
            <person name="Nunes O.C."/>
        </authorList>
    </citation>
    <scope>NUCLEOTIDE SEQUENCE</scope>
    <source>
        <strain evidence="14">ON4</strain>
    </source>
</reference>
<sequence length="420" mass="45497">MRARLIVLALALVMLVGGGFAVVSFATRSLPGPDVAAVNDLLARTESGWGELTDDSYPPDAPSLTVVDVSGAVVYSRGDLIENELAAVRERARSLTVEVGGEPVGQLFVASTDTQVYEAQTRMLVGIIASVLAGAAILLIRVFVWIERRILWPFRRLREFAAHVADGDLGVPLEMDRGNHFGAFTEAFDLMRTELAAARRAERKARADKQDLIAQLSHDIRTPVATIGATAELLELGESDHDRAAKLRLVVEKTRQIDELMSTLFQANADEIEQLPITPETISSEELATIIRAADVNQLLREFTLPDALVDVDPRRLAQVLDNVFANTSKYAGTVMRLERDIEGEHLALRLRDFGPGVPAHEHPVLVGKGVRGSNAADVPGFGLGLYTAARLMERMGGSLATRPAEGGGFEVDLALPLSR</sequence>
<evidence type="ECO:0000256" key="3">
    <source>
        <dbReference type="ARBA" id="ARBA00012438"/>
    </source>
</evidence>
<keyword evidence="9" id="KW-0902">Two-component regulatory system</keyword>
<dbReference type="RefSeq" id="WP_051266314.1">
    <property type="nucleotide sequence ID" value="NZ_CP028426.1"/>
</dbReference>
<name>A0ABT7C5X9_9MICO</name>
<evidence type="ECO:0000259" key="13">
    <source>
        <dbReference type="PROSITE" id="PS50885"/>
    </source>
</evidence>
<evidence type="ECO:0000256" key="4">
    <source>
        <dbReference type="ARBA" id="ARBA00022553"/>
    </source>
</evidence>
<dbReference type="InterPro" id="IPR003594">
    <property type="entry name" value="HATPase_dom"/>
</dbReference>
<comment type="caution">
    <text evidence="14">The sequence shown here is derived from an EMBL/GenBank/DDBJ whole genome shotgun (WGS) entry which is preliminary data.</text>
</comment>
<dbReference type="SUPFAM" id="SSF47384">
    <property type="entry name" value="Homodimeric domain of signal transducing histidine kinase"/>
    <property type="match status" value="1"/>
</dbReference>
<dbReference type="PROSITE" id="PS50885">
    <property type="entry name" value="HAMP"/>
    <property type="match status" value="1"/>
</dbReference>